<dbReference type="RefSeq" id="WP_041959763.1">
    <property type="nucleotide sequence ID" value="NZ_JRPN01000029.1"/>
</dbReference>
<name>A0A0A3XN55_BRAJP</name>
<accession>A0A0A3XN55</accession>
<feature type="compositionally biased region" description="Basic and acidic residues" evidence="1">
    <location>
        <begin position="1"/>
        <end position="10"/>
    </location>
</feature>
<organism evidence="3 4">
    <name type="scientific">Bradyrhizobium japonicum</name>
    <dbReference type="NCBI Taxonomy" id="375"/>
    <lineage>
        <taxon>Bacteria</taxon>
        <taxon>Pseudomonadati</taxon>
        <taxon>Pseudomonadota</taxon>
        <taxon>Alphaproteobacteria</taxon>
        <taxon>Hyphomicrobiales</taxon>
        <taxon>Nitrobacteraceae</taxon>
        <taxon>Bradyrhizobium</taxon>
    </lineage>
</organism>
<gene>
    <name evidence="3" type="ORF">MA20_37930</name>
</gene>
<dbReference type="EMBL" id="JRPN01000029">
    <property type="protein sequence ID" value="KGT74566.1"/>
    <property type="molecule type" value="Genomic_DNA"/>
</dbReference>
<reference evidence="3 4" key="1">
    <citation type="submission" date="2014-09" db="EMBL/GenBank/DDBJ databases">
        <title>Draft genome of Bradyrhizobium japonicum Is-34.</title>
        <authorList>
            <person name="Tsurumaru H."/>
            <person name="Yamakawa T."/>
            <person name="Hashimoto S."/>
            <person name="Okizaki K."/>
            <person name="Kanesaki Y."/>
            <person name="Yoshikawa H."/>
            <person name="Yajima S."/>
        </authorList>
    </citation>
    <scope>NUCLEOTIDE SEQUENCE [LARGE SCALE GENOMIC DNA]</scope>
    <source>
        <strain evidence="3 4">Is-34</strain>
    </source>
</reference>
<dbReference type="Pfam" id="PF11843">
    <property type="entry name" value="DUF3363"/>
    <property type="match status" value="2"/>
</dbReference>
<comment type="caution">
    <text evidence="3">The sequence shown here is derived from an EMBL/GenBank/DDBJ whole genome shotgun (WGS) entry which is preliminary data.</text>
</comment>
<evidence type="ECO:0000256" key="1">
    <source>
        <dbReference type="SAM" id="MobiDB-lite"/>
    </source>
</evidence>
<proteinExistence type="predicted"/>
<evidence type="ECO:0000259" key="2">
    <source>
        <dbReference type="Pfam" id="PF03432"/>
    </source>
</evidence>
<protein>
    <submittedName>
        <fullName evidence="3">Type VI secretion protein</fullName>
    </submittedName>
</protein>
<dbReference type="AlphaFoldDB" id="A0A0A3XN55"/>
<feature type="compositionally biased region" description="Basic residues" evidence="1">
    <location>
        <begin position="11"/>
        <end position="20"/>
    </location>
</feature>
<evidence type="ECO:0000313" key="4">
    <source>
        <dbReference type="Proteomes" id="UP000030377"/>
    </source>
</evidence>
<sequence length="587" mass="65028">MTVGDSDLRVRPGRIRSTRAPKPKTFIGQVLRAAKKAGHISSQAASGLRSAAYGRSTFGRGRLAFSRSRLFSPARRVVVKARIVRHKGRSFRSAPLTAHLSYLKRDGVTRSGERAEMFDAGSDRADGAAFAERCQDDRHHFRFIVSPEDAGDMTDLRAFTRDLAKQIEIDLGTRLDWVAVDHWNTDNPHVHLLVRGVDEEGAHLVISRDYISRGLRSRAEELVALELGPKPERDIRNSLEKDVTAERWTRLDQEIRLAADETGYVDLRPETTGSSDPEIRRLMVGRLQHLEKTGLAASAAPGEWMVGLEAERNLCDLGMRGDIIKTMHRAFSERREARGVSDFVIEGGQPTSPIIGRLLDRGLHDELTGTAYAVIDGTDGRAHHVRLRRIEAFENAPPIGGIVEVRCFGQTGDPSPTLVLATRSDFDLGAQVTAKGATWLDHRLVERDPMPLAMSGFGRETRDAMDARAEHLVQEGLARRQGQRIILQRDLLDTLRRRELDGVGARISADIGLPHVKAASGELVAGTYRQRLTLASGRFAMIDNGLGFQLVPWSRELESRLGQHVSGVMKDSGGIEWGFGRKRDLGL</sequence>
<dbReference type="InterPro" id="IPR021795">
    <property type="entry name" value="DUF3363"/>
</dbReference>
<evidence type="ECO:0000313" key="3">
    <source>
        <dbReference type="EMBL" id="KGT74566.1"/>
    </source>
</evidence>
<dbReference type="Proteomes" id="UP000030377">
    <property type="component" value="Unassembled WGS sequence"/>
</dbReference>
<dbReference type="Pfam" id="PF03432">
    <property type="entry name" value="Relaxase"/>
    <property type="match status" value="1"/>
</dbReference>
<feature type="region of interest" description="Disordered" evidence="1">
    <location>
        <begin position="1"/>
        <end position="20"/>
    </location>
</feature>
<dbReference type="InterPro" id="IPR005094">
    <property type="entry name" value="Endonuclease_MobA/VirD2"/>
</dbReference>
<feature type="domain" description="MobA/VirD2-like nuclease" evidence="2">
    <location>
        <begin position="131"/>
        <end position="210"/>
    </location>
</feature>